<reference evidence="10" key="1">
    <citation type="submission" date="2017-02" db="UniProtKB">
        <authorList>
            <consortium name="WormBaseParasite"/>
        </authorList>
    </citation>
    <scope>IDENTIFICATION</scope>
</reference>
<sequence length="79" mass="9081">RTELKSIKNKCKKGSGDGRVKFQIKNDHLKKEFLRAGAISSALRKALGLGPNDIPEWIYRMRRMGFIKGYPPGYLRKVF</sequence>
<proteinExistence type="predicted"/>
<dbReference type="WBParaSite" id="DME_0000666901-mRNA-1">
    <property type="protein sequence ID" value="DME_0000666901-mRNA-1"/>
    <property type="gene ID" value="DME_0000666901"/>
</dbReference>
<name>A0A0N4UGP0_DRAME</name>
<gene>
    <name evidence="7" type="ORF">DME_LOCUS9695</name>
</gene>
<evidence type="ECO:0000313" key="7">
    <source>
        <dbReference type="EMBL" id="VDN59722.1"/>
    </source>
</evidence>
<evidence type="ECO:0000313" key="9">
    <source>
        <dbReference type="Proteomes" id="UP000274756"/>
    </source>
</evidence>
<dbReference type="SMART" id="SM00581">
    <property type="entry name" value="PSP"/>
    <property type="match status" value="1"/>
</dbReference>
<evidence type="ECO:0000313" key="10">
    <source>
        <dbReference type="WBParaSite" id="DME_0000666901-mRNA-1"/>
    </source>
</evidence>
<dbReference type="Pfam" id="PF04046">
    <property type="entry name" value="PSP"/>
    <property type="match status" value="1"/>
</dbReference>
<evidence type="ECO:0000256" key="2">
    <source>
        <dbReference type="ARBA" id="ARBA00022723"/>
    </source>
</evidence>
<dbReference type="Proteomes" id="UP000274756">
    <property type="component" value="Unassembled WGS sequence"/>
</dbReference>
<dbReference type="AlphaFoldDB" id="A0A0N4UGP0"/>
<comment type="subcellular location">
    <subcellularLocation>
        <location evidence="1">Nucleus</location>
    </subcellularLocation>
</comment>
<dbReference type="STRING" id="318479.A0A0N4UGP0"/>
<evidence type="ECO:0000313" key="8">
    <source>
        <dbReference type="Proteomes" id="UP000038040"/>
    </source>
</evidence>
<dbReference type="GO" id="GO:0008270">
    <property type="term" value="F:zinc ion binding"/>
    <property type="evidence" value="ECO:0007669"/>
    <property type="project" value="UniProtKB-KW"/>
</dbReference>
<keyword evidence="2" id="KW-0479">Metal-binding</keyword>
<dbReference type="OrthoDB" id="8026949at2759"/>
<dbReference type="EMBL" id="UYYG01001188">
    <property type="protein sequence ID" value="VDN59722.1"/>
    <property type="molecule type" value="Genomic_DNA"/>
</dbReference>
<dbReference type="Proteomes" id="UP000038040">
    <property type="component" value="Unplaced"/>
</dbReference>
<dbReference type="PANTHER" id="PTHR13316">
    <property type="entry name" value="ZINC FINGER, CCHC DOMAIN CONTAINING 8"/>
    <property type="match status" value="1"/>
</dbReference>
<keyword evidence="5" id="KW-0539">Nucleus</keyword>
<evidence type="ECO:0000256" key="4">
    <source>
        <dbReference type="ARBA" id="ARBA00022833"/>
    </source>
</evidence>
<evidence type="ECO:0000259" key="6">
    <source>
        <dbReference type="SMART" id="SM00581"/>
    </source>
</evidence>
<organism evidence="8 10">
    <name type="scientific">Dracunculus medinensis</name>
    <name type="common">Guinea worm</name>
    <dbReference type="NCBI Taxonomy" id="318479"/>
    <lineage>
        <taxon>Eukaryota</taxon>
        <taxon>Metazoa</taxon>
        <taxon>Ecdysozoa</taxon>
        <taxon>Nematoda</taxon>
        <taxon>Chromadorea</taxon>
        <taxon>Rhabditida</taxon>
        <taxon>Spirurina</taxon>
        <taxon>Dracunculoidea</taxon>
        <taxon>Dracunculidae</taxon>
        <taxon>Dracunculus</taxon>
    </lineage>
</organism>
<dbReference type="InterPro" id="IPR006568">
    <property type="entry name" value="PSP_pro-rich"/>
</dbReference>
<keyword evidence="9" id="KW-1185">Reference proteome</keyword>
<accession>A0A0N4UGP0</accession>
<evidence type="ECO:0000256" key="5">
    <source>
        <dbReference type="ARBA" id="ARBA00023242"/>
    </source>
</evidence>
<reference evidence="7 9" key="2">
    <citation type="submission" date="2018-11" db="EMBL/GenBank/DDBJ databases">
        <authorList>
            <consortium name="Pathogen Informatics"/>
        </authorList>
    </citation>
    <scope>NUCLEOTIDE SEQUENCE [LARGE SCALE GENOMIC DNA]</scope>
</reference>
<keyword evidence="4" id="KW-0862">Zinc</keyword>
<evidence type="ECO:0000256" key="3">
    <source>
        <dbReference type="ARBA" id="ARBA00022771"/>
    </source>
</evidence>
<dbReference type="GO" id="GO:0003723">
    <property type="term" value="F:RNA binding"/>
    <property type="evidence" value="ECO:0007669"/>
    <property type="project" value="TreeGrafter"/>
</dbReference>
<keyword evidence="3" id="KW-0863">Zinc-finger</keyword>
<dbReference type="InterPro" id="IPR052115">
    <property type="entry name" value="NEXT_complex_subunit_ZCCHC8"/>
</dbReference>
<feature type="domain" description="PSP proline-rich" evidence="6">
    <location>
        <begin position="30"/>
        <end position="79"/>
    </location>
</feature>
<dbReference type="PANTHER" id="PTHR13316:SF0">
    <property type="entry name" value="ZINC FINGER CCHC DOMAIN-CONTAINING PROTEIN 8"/>
    <property type="match status" value="1"/>
</dbReference>
<protein>
    <submittedName>
        <fullName evidence="10">PSP domain-containing protein</fullName>
    </submittedName>
</protein>
<dbReference type="GO" id="GO:0071013">
    <property type="term" value="C:catalytic step 2 spliceosome"/>
    <property type="evidence" value="ECO:0007669"/>
    <property type="project" value="TreeGrafter"/>
</dbReference>
<evidence type="ECO:0000256" key="1">
    <source>
        <dbReference type="ARBA" id="ARBA00004123"/>
    </source>
</evidence>